<gene>
    <name evidence="1" type="ORF">SteCoe_31634</name>
</gene>
<keyword evidence="2" id="KW-1185">Reference proteome</keyword>
<evidence type="ECO:0000313" key="2">
    <source>
        <dbReference type="Proteomes" id="UP000187209"/>
    </source>
</evidence>
<dbReference type="EMBL" id="MPUH01001092">
    <property type="protein sequence ID" value="OMJ70388.1"/>
    <property type="molecule type" value="Genomic_DNA"/>
</dbReference>
<name>A0A1R2B0V0_9CILI</name>
<reference evidence="1 2" key="1">
    <citation type="submission" date="2016-11" db="EMBL/GenBank/DDBJ databases">
        <title>The macronuclear genome of Stentor coeruleus: a giant cell with tiny introns.</title>
        <authorList>
            <person name="Slabodnick M."/>
            <person name="Ruby J.G."/>
            <person name="Reiff S.B."/>
            <person name="Swart E.C."/>
            <person name="Gosai S."/>
            <person name="Prabakaran S."/>
            <person name="Witkowska E."/>
            <person name="Larue G.E."/>
            <person name="Fisher S."/>
            <person name="Freeman R.M."/>
            <person name="Gunawardena J."/>
            <person name="Chu W."/>
            <person name="Stover N.A."/>
            <person name="Gregory B.D."/>
            <person name="Nowacki M."/>
            <person name="Derisi J."/>
            <person name="Roy S.W."/>
            <person name="Marshall W.F."/>
            <person name="Sood P."/>
        </authorList>
    </citation>
    <scope>NUCLEOTIDE SEQUENCE [LARGE SCALE GENOMIC DNA]</scope>
    <source>
        <strain evidence="1">WM001</strain>
    </source>
</reference>
<proteinExistence type="predicted"/>
<accession>A0A1R2B0V0</accession>
<evidence type="ECO:0000313" key="1">
    <source>
        <dbReference type="EMBL" id="OMJ70388.1"/>
    </source>
</evidence>
<organism evidence="1 2">
    <name type="scientific">Stentor coeruleus</name>
    <dbReference type="NCBI Taxonomy" id="5963"/>
    <lineage>
        <taxon>Eukaryota</taxon>
        <taxon>Sar</taxon>
        <taxon>Alveolata</taxon>
        <taxon>Ciliophora</taxon>
        <taxon>Postciliodesmatophora</taxon>
        <taxon>Heterotrichea</taxon>
        <taxon>Heterotrichida</taxon>
        <taxon>Stentoridae</taxon>
        <taxon>Stentor</taxon>
    </lineage>
</organism>
<comment type="caution">
    <text evidence="1">The sequence shown here is derived from an EMBL/GenBank/DDBJ whole genome shotgun (WGS) entry which is preliminary data.</text>
</comment>
<dbReference type="Proteomes" id="UP000187209">
    <property type="component" value="Unassembled WGS sequence"/>
</dbReference>
<dbReference type="AlphaFoldDB" id="A0A1R2B0V0"/>
<protein>
    <submittedName>
        <fullName evidence="1">Uncharacterized protein</fullName>
    </submittedName>
</protein>
<sequence>MGNCCNNNLFTEESRFSISIDKQISLVDIQPLPIVITESSEESNVLIYHEKQKSDGLVSEKETCAGVKEDNSFITGQTHDNTDYKCLCGSRFIWRSDIVFWHYENFSDWNIHCDFCLNYFSKSAWQCYHCGKIMCRDCGSAENMNPQIEYCINSHELLWSPNSSAYYSQEYKKTSYKCMQCKKSRCEASWSCRECEYDLCLHCGIKKNLIPPKNLLICDEKKILVHKKKSDIPFICSKCNDITNKNSYYCSSCDYSICGKCSGPLLSTITVHPGLKCRKNHDLKTIKIDSVKKKSGKWYICMKCDNISMNYGYLCTICCECYCLGCGDQIVKAVSDFSGVKCGKGHNMFWEPSCEDEDEGDLCNVCCKRIYCGSFKCKECEISVCVDDISRIN</sequence>